<keyword evidence="2" id="KW-0732">Signal</keyword>
<dbReference type="OrthoDB" id="5088079at2759"/>
<protein>
    <submittedName>
        <fullName evidence="3">Uncharacterized protein</fullName>
    </submittedName>
</protein>
<comment type="caution">
    <text evidence="3">The sequence shown here is derived from an EMBL/GenBank/DDBJ whole genome shotgun (WGS) entry which is preliminary data.</text>
</comment>
<dbReference type="GeneID" id="28855576"/>
<organism evidence="3 4">
    <name type="scientific">Pochonia chlamydosporia 170</name>
    <dbReference type="NCBI Taxonomy" id="1380566"/>
    <lineage>
        <taxon>Eukaryota</taxon>
        <taxon>Fungi</taxon>
        <taxon>Dikarya</taxon>
        <taxon>Ascomycota</taxon>
        <taxon>Pezizomycotina</taxon>
        <taxon>Sordariomycetes</taxon>
        <taxon>Hypocreomycetidae</taxon>
        <taxon>Hypocreales</taxon>
        <taxon>Clavicipitaceae</taxon>
        <taxon>Pochonia</taxon>
    </lineage>
</organism>
<dbReference type="EMBL" id="LSBJ02000003">
    <property type="protein sequence ID" value="OAQ69206.1"/>
    <property type="molecule type" value="Genomic_DNA"/>
</dbReference>
<dbReference type="KEGG" id="pchm:VFPPC_13810"/>
<feature type="chain" id="PRO_5008102057" evidence="2">
    <location>
        <begin position="20"/>
        <end position="150"/>
    </location>
</feature>
<keyword evidence="4" id="KW-1185">Reference proteome</keyword>
<evidence type="ECO:0000256" key="1">
    <source>
        <dbReference type="SAM" id="MobiDB-lite"/>
    </source>
</evidence>
<sequence length="150" mass="15275">MKTAVITTIVVSLASAVVAAPTSPMQPREEQAAEGLFGTGANLVTGVVGGAACIVDGFLGSLHLFGPPDPKCSGQGQAVAPPSKGDKGDSNGSQSSSAQYNYTYNTNQDGTLKIDITLASGATCTSNEDPKGKELKDIIQDAATKCRNKN</sequence>
<feature type="signal peptide" evidence="2">
    <location>
        <begin position="1"/>
        <end position="19"/>
    </location>
</feature>
<dbReference type="RefSeq" id="XP_018146056.1">
    <property type="nucleotide sequence ID" value="XM_018291582.1"/>
</dbReference>
<gene>
    <name evidence="3" type="ORF">VFPPC_13810</name>
</gene>
<evidence type="ECO:0000313" key="3">
    <source>
        <dbReference type="EMBL" id="OAQ69206.1"/>
    </source>
</evidence>
<name>A0A179FU69_METCM</name>
<evidence type="ECO:0000313" key="4">
    <source>
        <dbReference type="Proteomes" id="UP000078397"/>
    </source>
</evidence>
<dbReference type="AlphaFoldDB" id="A0A179FU69"/>
<dbReference type="Proteomes" id="UP000078397">
    <property type="component" value="Unassembled WGS sequence"/>
</dbReference>
<evidence type="ECO:0000256" key="2">
    <source>
        <dbReference type="SAM" id="SignalP"/>
    </source>
</evidence>
<proteinExistence type="predicted"/>
<feature type="region of interest" description="Disordered" evidence="1">
    <location>
        <begin position="70"/>
        <end position="102"/>
    </location>
</feature>
<accession>A0A179FU69</accession>
<reference evidence="3 4" key="1">
    <citation type="journal article" date="2016" name="PLoS Pathog.">
        <title>Biosynthesis of antibiotic leucinostatins in bio-control fungus Purpureocillium lilacinum and their inhibition on phytophthora revealed by genome mining.</title>
        <authorList>
            <person name="Wang G."/>
            <person name="Liu Z."/>
            <person name="Lin R."/>
            <person name="Li E."/>
            <person name="Mao Z."/>
            <person name="Ling J."/>
            <person name="Yang Y."/>
            <person name="Yin W.B."/>
            <person name="Xie B."/>
        </authorList>
    </citation>
    <scope>NUCLEOTIDE SEQUENCE [LARGE SCALE GENOMIC DNA]</scope>
    <source>
        <strain evidence="3">170</strain>
    </source>
</reference>
<feature type="compositionally biased region" description="Polar residues" evidence="1">
    <location>
        <begin position="90"/>
        <end position="102"/>
    </location>
</feature>